<comment type="caution">
    <text evidence="2">The sequence shown here is derived from an EMBL/GenBank/DDBJ whole genome shotgun (WGS) entry which is preliminary data.</text>
</comment>
<dbReference type="EMBL" id="JANQDH010000041">
    <property type="protein sequence ID" value="MDH6060049.1"/>
    <property type="molecule type" value="Genomic_DNA"/>
</dbReference>
<reference evidence="2 3" key="1">
    <citation type="journal article" date="2023" name="J. Phycol.">
        <title>Chrysosporum ovalisporum is synonymous with the true-branching cyanobacterium Umezakia natans (Nostocales/Aphanizomenonaceae).</title>
        <authorList>
            <person name="McGregor G.B."/>
            <person name="Sendall B.C."/>
            <person name="Niiyama Y."/>
            <person name="Tuji A."/>
            <person name="Willis A."/>
        </authorList>
    </citation>
    <scope>NUCLEOTIDE SEQUENCE [LARGE SCALE GENOMIC DNA]</scope>
    <source>
        <strain evidence="2 3">ANA360D</strain>
    </source>
</reference>
<protein>
    <submittedName>
        <fullName evidence="2">Polysaccharide pyruvyl transferase family protein</fullName>
    </submittedName>
</protein>
<dbReference type="InterPro" id="IPR007345">
    <property type="entry name" value="Polysacch_pyruvyl_Trfase"/>
</dbReference>
<dbReference type="GO" id="GO:0016740">
    <property type="term" value="F:transferase activity"/>
    <property type="evidence" value="ECO:0007669"/>
    <property type="project" value="UniProtKB-KW"/>
</dbReference>
<evidence type="ECO:0000313" key="2">
    <source>
        <dbReference type="EMBL" id="MDH6060049.1"/>
    </source>
</evidence>
<dbReference type="Proteomes" id="UP001159387">
    <property type="component" value="Unassembled WGS sequence"/>
</dbReference>
<name>A0AA43GR25_9CYAN</name>
<feature type="domain" description="Polysaccharide pyruvyl transferase" evidence="1">
    <location>
        <begin position="16"/>
        <end position="303"/>
    </location>
</feature>
<accession>A0AA43GR25</accession>
<dbReference type="Pfam" id="PF04230">
    <property type="entry name" value="PS_pyruv_trans"/>
    <property type="match status" value="1"/>
</dbReference>
<gene>
    <name evidence="2" type="ORF">NWP17_06295</name>
</gene>
<dbReference type="RefSeq" id="WP_280654061.1">
    <property type="nucleotide sequence ID" value="NZ_JANQDH010000041.1"/>
</dbReference>
<keyword evidence="2" id="KW-0808">Transferase</keyword>
<evidence type="ECO:0000313" key="3">
    <source>
        <dbReference type="Proteomes" id="UP001159387"/>
    </source>
</evidence>
<sequence length="375" mass="42459">MSSSHGIIAGSLNNANMGDHALVKAFINQERENYQKLTILGKANEDLLSLKESIISPPPLAIGYRFWYGYKQRLETQQKINEQIPDARRNYIWLGGLFGESFYHVKSRYQELKWASWFCNKLIYYFGDVHPGFQNLAVAKQLISRINNFPSWIGVRSTEAADLFINAGLTSKVFVGLDAALFQRCIQWGIPFIRQKKDVGAVAIVVCQYRSEIYIPVWRAAAVSAIRLGLKILWISLCDSQDMFICQQLFAEFSKTYPHHPMEIIYGVNGESKIAESSVCVATRFHGAIFSIASGVPTIALPYGAKLQRLFQFLKLDDWIVDPTRASHNIDCNSILYEMIQVALKGNFQPDYSQLETGVKAHQLALENLSVFIKN</sequence>
<evidence type="ECO:0000259" key="1">
    <source>
        <dbReference type="Pfam" id="PF04230"/>
    </source>
</evidence>
<dbReference type="AlphaFoldDB" id="A0AA43GR25"/>
<keyword evidence="3" id="KW-1185">Reference proteome</keyword>
<proteinExistence type="predicted"/>
<organism evidence="2 3">
    <name type="scientific">Chrysosporum bergii ANA360D</name>
    <dbReference type="NCBI Taxonomy" id="617107"/>
    <lineage>
        <taxon>Bacteria</taxon>
        <taxon>Bacillati</taxon>
        <taxon>Cyanobacteriota</taxon>
        <taxon>Cyanophyceae</taxon>
        <taxon>Nostocales</taxon>
        <taxon>Nodulariaceae</taxon>
        <taxon>Chrysosporum</taxon>
    </lineage>
</organism>